<organism evidence="1 2">
    <name type="scientific">Mogibacterium diversum</name>
    <dbReference type="NCBI Taxonomy" id="114527"/>
    <lineage>
        <taxon>Bacteria</taxon>
        <taxon>Bacillati</taxon>
        <taxon>Bacillota</taxon>
        <taxon>Clostridia</taxon>
        <taxon>Peptostreptococcales</taxon>
        <taxon>Anaerovoracaceae</taxon>
        <taxon>Mogibacterium</taxon>
    </lineage>
</organism>
<protein>
    <submittedName>
        <fullName evidence="1">Uncharacterized protein</fullName>
    </submittedName>
</protein>
<dbReference type="EMBL" id="JABZQH010000341">
    <property type="protein sequence ID" value="MBF1352936.1"/>
    <property type="molecule type" value="Genomic_DNA"/>
</dbReference>
<evidence type="ECO:0000313" key="1">
    <source>
        <dbReference type="EMBL" id="MBF1352936.1"/>
    </source>
</evidence>
<proteinExistence type="predicted"/>
<dbReference type="Proteomes" id="UP000722050">
    <property type="component" value="Unassembled WGS sequence"/>
</dbReference>
<evidence type="ECO:0000313" key="2">
    <source>
        <dbReference type="Proteomes" id="UP000722050"/>
    </source>
</evidence>
<comment type="caution">
    <text evidence="1">The sequence shown here is derived from an EMBL/GenBank/DDBJ whole genome shotgun (WGS) entry which is preliminary data.</text>
</comment>
<accession>A0A930EJX8</accession>
<reference evidence="1" key="1">
    <citation type="submission" date="2020-04" db="EMBL/GenBank/DDBJ databases">
        <title>Deep metagenomics examines the oral microbiome during advanced dental caries in children, revealing novel taxa and co-occurrences with host molecules.</title>
        <authorList>
            <person name="Baker J.L."/>
            <person name="Morton J.T."/>
            <person name="Dinis M."/>
            <person name="Alvarez R."/>
            <person name="Tran N.C."/>
            <person name="Knight R."/>
            <person name="Edlund A."/>
        </authorList>
    </citation>
    <scope>NUCLEOTIDE SEQUENCE</scope>
    <source>
        <strain evidence="1">JCVI_24_bin.8</strain>
    </source>
</reference>
<name>A0A930EJX8_9FIRM</name>
<feature type="non-terminal residue" evidence="1">
    <location>
        <position position="1"/>
    </location>
</feature>
<sequence length="49" mass="5662">GELCYKDEYTWEEVCENPKNELISVFKDGKLTVSQTLAEIRAVLHEGEF</sequence>
<dbReference type="AlphaFoldDB" id="A0A930EJX8"/>
<gene>
    <name evidence="1" type="ORF">HXM71_07490</name>
</gene>